<name>A0A2T2WHF9_9FIRM</name>
<evidence type="ECO:0000313" key="3">
    <source>
        <dbReference type="Proteomes" id="UP000242699"/>
    </source>
</evidence>
<protein>
    <recommendedName>
        <fullName evidence="1">DUF5615 domain-containing protein</fullName>
    </recommendedName>
</protein>
<dbReference type="Proteomes" id="UP000242699">
    <property type="component" value="Unassembled WGS sequence"/>
</dbReference>
<dbReference type="EMBL" id="PXYT01000128">
    <property type="protein sequence ID" value="PSR21673.1"/>
    <property type="molecule type" value="Genomic_DNA"/>
</dbReference>
<dbReference type="InterPro" id="IPR041049">
    <property type="entry name" value="DUF5615"/>
</dbReference>
<feature type="domain" description="DUF5615" evidence="1">
    <location>
        <begin position="1"/>
        <end position="107"/>
    </location>
</feature>
<accession>A0A2T2WHF9</accession>
<comment type="caution">
    <text evidence="2">The sequence shown here is derived from an EMBL/GenBank/DDBJ whole genome shotgun (WGS) entry which is preliminary data.</text>
</comment>
<gene>
    <name evidence="2" type="ORF">C7B43_21140</name>
</gene>
<evidence type="ECO:0000259" key="1">
    <source>
        <dbReference type="Pfam" id="PF18480"/>
    </source>
</evidence>
<organism evidence="2 3">
    <name type="scientific">Sulfobacillus benefaciens</name>
    <dbReference type="NCBI Taxonomy" id="453960"/>
    <lineage>
        <taxon>Bacteria</taxon>
        <taxon>Bacillati</taxon>
        <taxon>Bacillota</taxon>
        <taxon>Clostridia</taxon>
        <taxon>Eubacteriales</taxon>
        <taxon>Clostridiales Family XVII. Incertae Sedis</taxon>
        <taxon>Sulfobacillus</taxon>
    </lineage>
</organism>
<evidence type="ECO:0000313" key="2">
    <source>
        <dbReference type="EMBL" id="PSR21673.1"/>
    </source>
</evidence>
<proteinExistence type="predicted"/>
<dbReference type="Pfam" id="PF18480">
    <property type="entry name" value="DUF5615"/>
    <property type="match status" value="1"/>
</dbReference>
<sequence>MMLLFDENLSYRLVVALSDIYPHSVHVRDVGLVGATDEAVWDYAIRHHLVITSKDIDFYQRSILRGAPPKIIWLQIGNASTTQVIIVLRREFSHIQRFLKDAEAAFLRLGLDSDA</sequence>
<reference evidence="2 3" key="1">
    <citation type="journal article" date="2014" name="BMC Genomics">
        <title>Comparison of environmental and isolate Sulfobacillus genomes reveals diverse carbon, sulfur, nitrogen, and hydrogen metabolisms.</title>
        <authorList>
            <person name="Justice N.B."/>
            <person name="Norman A."/>
            <person name="Brown C.T."/>
            <person name="Singh A."/>
            <person name="Thomas B.C."/>
            <person name="Banfield J.F."/>
        </authorList>
    </citation>
    <scope>NUCLEOTIDE SEQUENCE [LARGE SCALE GENOMIC DNA]</scope>
    <source>
        <strain evidence="2">AMDSBA1</strain>
    </source>
</reference>
<dbReference type="AlphaFoldDB" id="A0A2T2WHF9"/>